<dbReference type="eggNOG" id="KOG0841">
    <property type="taxonomic scope" value="Eukaryota"/>
</dbReference>
<dbReference type="Proteomes" id="UP000032141">
    <property type="component" value="Chromosome C9"/>
</dbReference>
<reference evidence="2 3" key="1">
    <citation type="journal article" date="2014" name="Genome Biol.">
        <title>Transcriptome and methylome profiling reveals relics of genome dominance in the mesopolyploid Brassica oleracea.</title>
        <authorList>
            <person name="Parkin I.A."/>
            <person name="Koh C."/>
            <person name="Tang H."/>
            <person name="Robinson S.J."/>
            <person name="Kagale S."/>
            <person name="Clarke W.E."/>
            <person name="Town C.D."/>
            <person name="Nixon J."/>
            <person name="Krishnakumar V."/>
            <person name="Bidwell S.L."/>
            <person name="Denoeud F."/>
            <person name="Belcram H."/>
            <person name="Links M.G."/>
            <person name="Just J."/>
            <person name="Clarke C."/>
            <person name="Bender T."/>
            <person name="Huebert T."/>
            <person name="Mason A.S."/>
            <person name="Pires J.C."/>
            <person name="Barker G."/>
            <person name="Moore J."/>
            <person name="Walley P.G."/>
            <person name="Manoli S."/>
            <person name="Batley J."/>
            <person name="Edwards D."/>
            <person name="Nelson M.N."/>
            <person name="Wang X."/>
            <person name="Paterson A.H."/>
            <person name="King G."/>
            <person name="Bancroft I."/>
            <person name="Chalhoub B."/>
            <person name="Sharpe A.G."/>
        </authorList>
    </citation>
    <scope>NUCLEOTIDE SEQUENCE</scope>
    <source>
        <strain evidence="2 3">cv. TO1000</strain>
    </source>
</reference>
<keyword evidence="3" id="KW-1185">Reference proteome</keyword>
<dbReference type="AlphaFoldDB" id="A0A0D3E3X8"/>
<sequence>MQLLRDSLTLWTSDMQDESADEIKEAAAGPKPTEEQK</sequence>
<evidence type="ECO:0008006" key="4">
    <source>
        <dbReference type="Google" id="ProtNLM"/>
    </source>
</evidence>
<dbReference type="Gramene" id="Bo9g029240.1">
    <property type="protein sequence ID" value="Bo9g029240.1"/>
    <property type="gene ID" value="Bo9g029240"/>
</dbReference>
<organism evidence="2 3">
    <name type="scientific">Brassica oleracea var. oleracea</name>
    <dbReference type="NCBI Taxonomy" id="109376"/>
    <lineage>
        <taxon>Eukaryota</taxon>
        <taxon>Viridiplantae</taxon>
        <taxon>Streptophyta</taxon>
        <taxon>Embryophyta</taxon>
        <taxon>Tracheophyta</taxon>
        <taxon>Spermatophyta</taxon>
        <taxon>Magnoliopsida</taxon>
        <taxon>eudicotyledons</taxon>
        <taxon>Gunneridae</taxon>
        <taxon>Pentapetalae</taxon>
        <taxon>rosids</taxon>
        <taxon>malvids</taxon>
        <taxon>Brassicales</taxon>
        <taxon>Brassicaceae</taxon>
        <taxon>Brassiceae</taxon>
        <taxon>Brassica</taxon>
    </lineage>
</organism>
<dbReference type="HOGENOM" id="CLU_3351742_0_0_1"/>
<name>A0A0D3E3X8_BRAOL</name>
<proteinExistence type="predicted"/>
<dbReference type="STRING" id="109376.A0A0D3E3X8"/>
<evidence type="ECO:0000313" key="3">
    <source>
        <dbReference type="Proteomes" id="UP000032141"/>
    </source>
</evidence>
<evidence type="ECO:0000313" key="2">
    <source>
        <dbReference type="EnsemblPlants" id="Bo9g029240.1"/>
    </source>
</evidence>
<dbReference type="InterPro" id="IPR036815">
    <property type="entry name" value="14-3-3_dom_sf"/>
</dbReference>
<dbReference type="EnsemblPlants" id="Bo9g029240.1">
    <property type="protein sequence ID" value="Bo9g029240.1"/>
    <property type="gene ID" value="Bo9g029240"/>
</dbReference>
<protein>
    <recommendedName>
        <fullName evidence="4">14-3-3 domain-containing protein</fullName>
    </recommendedName>
</protein>
<evidence type="ECO:0000256" key="1">
    <source>
        <dbReference type="SAM" id="MobiDB-lite"/>
    </source>
</evidence>
<reference evidence="2" key="2">
    <citation type="submission" date="2015-03" db="UniProtKB">
        <authorList>
            <consortium name="EnsemblPlants"/>
        </authorList>
    </citation>
    <scope>IDENTIFICATION</scope>
</reference>
<dbReference type="Gene3D" id="1.20.190.20">
    <property type="entry name" value="14-3-3 domain"/>
    <property type="match status" value="1"/>
</dbReference>
<feature type="region of interest" description="Disordered" evidence="1">
    <location>
        <begin position="1"/>
        <end position="37"/>
    </location>
</feature>
<accession>A0A0D3E3X8</accession>